<comment type="caution">
    <text evidence="1">The sequence shown here is derived from an EMBL/GenBank/DDBJ whole genome shotgun (WGS) entry which is preliminary data.</text>
</comment>
<dbReference type="AlphaFoldDB" id="A0A9D2WMH4"/>
<dbReference type="OrthoDB" id="2616496at2"/>
<evidence type="ECO:0000313" key="2">
    <source>
        <dbReference type="Proteomes" id="UP000798488"/>
    </source>
</evidence>
<dbReference type="RefSeq" id="WP_161823172.1">
    <property type="nucleotide sequence ID" value="NZ_LSRS01000008.1"/>
</dbReference>
<evidence type="ECO:0000313" key="1">
    <source>
        <dbReference type="EMBL" id="KAF1083994.1"/>
    </source>
</evidence>
<dbReference type="EMBL" id="LSRS01000008">
    <property type="protein sequence ID" value="KAF1083994.1"/>
    <property type="molecule type" value="Genomic_DNA"/>
</dbReference>
<sequence>MYKEICFKTAEVFKPDDILSHWIINLALIRNDLLYSNEYAFNHFEREAAVENGRFINYLRITLSHYIAAMKFLAEYHSEPEIIDFIETLDTQNKEKYSGILSNVIPYDNSFVKNQCEPLVGATMHYTDNQEDINKYLASYQEGTIVIKGDNIRLVDLEFADDCATYLSFTHLHSGETEAFCKEIGNKFLELMSFIEEVIPVYLSQKMTTS</sequence>
<accession>A0A9D2WMH4</accession>
<gene>
    <name evidence="1" type="ORF">SPSYN_02906</name>
</gene>
<organism evidence="1 2">
    <name type="scientific">Sporotomaculum syntrophicum</name>
    <dbReference type="NCBI Taxonomy" id="182264"/>
    <lineage>
        <taxon>Bacteria</taxon>
        <taxon>Bacillati</taxon>
        <taxon>Bacillota</taxon>
        <taxon>Clostridia</taxon>
        <taxon>Eubacteriales</taxon>
        <taxon>Desulfallaceae</taxon>
        <taxon>Sporotomaculum</taxon>
    </lineage>
</organism>
<reference evidence="1" key="1">
    <citation type="submission" date="2016-02" db="EMBL/GenBank/DDBJ databases">
        <title>Draft Genome Sequence of Sporotomaculum syntrophicum Strain FB, a Syntrophic Benzoate Degrader.</title>
        <authorList>
            <person name="Nobu M.K."/>
            <person name="Narihiro T."/>
            <person name="Qiu Y.-L."/>
            <person name="Ohashi A."/>
            <person name="Liu W.-T."/>
            <person name="Yuji S."/>
        </authorList>
    </citation>
    <scope>NUCLEOTIDE SEQUENCE</scope>
    <source>
        <strain evidence="1">FB</strain>
    </source>
</reference>
<proteinExistence type="predicted"/>
<keyword evidence="2" id="KW-1185">Reference proteome</keyword>
<dbReference type="Proteomes" id="UP000798488">
    <property type="component" value="Unassembled WGS sequence"/>
</dbReference>
<name>A0A9D2WMH4_9FIRM</name>
<protein>
    <submittedName>
        <fullName evidence="1">Uncharacterized protein</fullName>
    </submittedName>
</protein>